<feature type="domain" description="Amine oxidase" evidence="1">
    <location>
        <begin position="12"/>
        <end position="285"/>
    </location>
</feature>
<dbReference type="InterPro" id="IPR036188">
    <property type="entry name" value="FAD/NAD-bd_sf"/>
</dbReference>
<dbReference type="Pfam" id="PF01593">
    <property type="entry name" value="Amino_oxidase"/>
    <property type="match status" value="1"/>
</dbReference>
<organism evidence="2 3">
    <name type="scientific">Hoeflea poritis</name>
    <dbReference type="NCBI Taxonomy" id="2993659"/>
    <lineage>
        <taxon>Bacteria</taxon>
        <taxon>Pseudomonadati</taxon>
        <taxon>Pseudomonadota</taxon>
        <taxon>Alphaproteobacteria</taxon>
        <taxon>Hyphomicrobiales</taxon>
        <taxon>Rhizobiaceae</taxon>
        <taxon>Hoeflea</taxon>
    </lineage>
</organism>
<evidence type="ECO:0000313" key="2">
    <source>
        <dbReference type="EMBL" id="MDA4848138.1"/>
    </source>
</evidence>
<gene>
    <name evidence="2" type="ORF">OOZ53_22460</name>
</gene>
<dbReference type="PANTHER" id="PTHR21197:SF0">
    <property type="entry name" value="UDP-GALACTOPYRANOSE MUTASE"/>
    <property type="match status" value="1"/>
</dbReference>
<evidence type="ECO:0000259" key="1">
    <source>
        <dbReference type="Pfam" id="PF01593"/>
    </source>
</evidence>
<dbReference type="PANTHER" id="PTHR21197">
    <property type="entry name" value="UDP-GALACTOPYRANOSE MUTASE"/>
    <property type="match status" value="1"/>
</dbReference>
<name>A0ABT4VVY2_9HYPH</name>
<dbReference type="EMBL" id="JAPJZH010000019">
    <property type="protein sequence ID" value="MDA4848138.1"/>
    <property type="molecule type" value="Genomic_DNA"/>
</dbReference>
<dbReference type="SUPFAM" id="SSF51905">
    <property type="entry name" value="FAD/NAD(P)-binding domain"/>
    <property type="match status" value="1"/>
</dbReference>
<keyword evidence="3" id="KW-1185">Reference proteome</keyword>
<reference evidence="2" key="1">
    <citation type="submission" date="2022-11" db="EMBL/GenBank/DDBJ databases">
        <title>Hoeflea poritis sp. nov., isolated from scleractinian coral Porites lutea.</title>
        <authorList>
            <person name="Zhang G."/>
            <person name="Wei Q."/>
            <person name="Cai L."/>
        </authorList>
    </citation>
    <scope>NUCLEOTIDE SEQUENCE</scope>
    <source>
        <strain evidence="2">E7-10</strain>
    </source>
</reference>
<dbReference type="InterPro" id="IPR002937">
    <property type="entry name" value="Amino_oxidase"/>
</dbReference>
<accession>A0ABT4VVY2</accession>
<proteinExistence type="predicted"/>
<dbReference type="Gene3D" id="3.50.50.60">
    <property type="entry name" value="FAD/NAD(P)-binding domain"/>
    <property type="match status" value="1"/>
</dbReference>
<comment type="caution">
    <text evidence="2">The sequence shown here is derived from an EMBL/GenBank/DDBJ whole genome shotgun (WGS) entry which is preliminary data.</text>
</comment>
<protein>
    <submittedName>
        <fullName evidence="2">FAD-dependent oxidoreductase</fullName>
    </submittedName>
</protein>
<sequence>MIYQYAIIGGGISGVAIARLLQLSGVHSLIVLEANSEPGGLCRTRMIDGHTLDIGGGHFLCSKFDEVYDFVFHHIARDNFEEFERVSKIDIHGQWVDYPLESSLWQLETSLCVAFLESIARNGEALGLPEPTTFEEWIRWKLGDKIADEYMLPYNAKIWGHEASEMDIDWLHKLPAVDVRAVFTQAMNRRLDPSLFPSHSRFYYPKKGGYQAVFDALCDPVRDHIVTDHPVTTIERSDDLLKLNGGIQARHVINTAPWHALAGSPIFSGAARQAIHDLQNNSIVVSLHERAYEHDVHWLYQPDIDTAEHRSFFIHNFDPRSKSNGVYKETNSKRWTGSDELFSHTNDYAYPVPTIGWARTIETVLREAERAGVSALGRWGQWQYFNSDVCIKEAMLLAERLGHTRWKVTCGAG</sequence>
<dbReference type="RefSeq" id="WP_271091988.1">
    <property type="nucleotide sequence ID" value="NZ_JAPJZH010000019.1"/>
</dbReference>
<dbReference type="Proteomes" id="UP001148313">
    <property type="component" value="Unassembled WGS sequence"/>
</dbReference>
<evidence type="ECO:0000313" key="3">
    <source>
        <dbReference type="Proteomes" id="UP001148313"/>
    </source>
</evidence>